<comment type="caution">
    <text evidence="1">The sequence shown here is derived from an EMBL/GenBank/DDBJ whole genome shotgun (WGS) entry which is preliminary data.</text>
</comment>
<accession>A0ACC0YG31</accession>
<proteinExistence type="predicted"/>
<reference evidence="2" key="1">
    <citation type="journal article" date="2023" name="G3 (Bethesda)">
        <title>Genome assembly and association tests identify interacting loci associated with vigor, precocity, and sex in interspecific pistachio rootstocks.</title>
        <authorList>
            <person name="Palmer W."/>
            <person name="Jacygrad E."/>
            <person name="Sagayaradj S."/>
            <person name="Cavanaugh K."/>
            <person name="Han R."/>
            <person name="Bertier L."/>
            <person name="Beede B."/>
            <person name="Kafkas S."/>
            <person name="Golino D."/>
            <person name="Preece J."/>
            <person name="Michelmore R."/>
        </authorList>
    </citation>
    <scope>NUCLEOTIDE SEQUENCE [LARGE SCALE GENOMIC DNA]</scope>
</reference>
<evidence type="ECO:0000313" key="1">
    <source>
        <dbReference type="EMBL" id="KAJ0035297.1"/>
    </source>
</evidence>
<organism evidence="1 2">
    <name type="scientific">Pistacia integerrima</name>
    <dbReference type="NCBI Taxonomy" id="434235"/>
    <lineage>
        <taxon>Eukaryota</taxon>
        <taxon>Viridiplantae</taxon>
        <taxon>Streptophyta</taxon>
        <taxon>Embryophyta</taxon>
        <taxon>Tracheophyta</taxon>
        <taxon>Spermatophyta</taxon>
        <taxon>Magnoliopsida</taxon>
        <taxon>eudicotyledons</taxon>
        <taxon>Gunneridae</taxon>
        <taxon>Pentapetalae</taxon>
        <taxon>rosids</taxon>
        <taxon>malvids</taxon>
        <taxon>Sapindales</taxon>
        <taxon>Anacardiaceae</taxon>
        <taxon>Pistacia</taxon>
    </lineage>
</organism>
<gene>
    <name evidence="1" type="ORF">Pint_24473</name>
</gene>
<name>A0ACC0YG31_9ROSI</name>
<evidence type="ECO:0000313" key="2">
    <source>
        <dbReference type="Proteomes" id="UP001163603"/>
    </source>
</evidence>
<sequence length="685" mass="76528">MTNHRGQEPNCDVAGSCGSRFTVQPERELQANWEVDLAKKLEDYLLKICSGQINDSEYLIPPVNFAEAALLVQGSVQVYSRKVEYLYSLVLHALEFLSQKSQQDQSDGTPVPPEESGSHAVSDEENDLFWGLDDIPVEAKNCLDSPTGNDKFLNHFVKPPANLVVLEGDCLDSPGDGTELESYLLATNDLYRDFILLDPCDAVAVNDFLEGGQVGKGHNGAYRGSVSRKSFQSPTRRSGGTAHKSSVVKKKDANLNPSPSLNMGHDPPAFDDFGESNHEFDTDDRYSEPRNLDNSDDDEEEDDPWKPLNPHEPGNLKIRPFKKVKVFRRNGVKSTKQHSVTTLFPLAKLYGTISPELTQVWETQQKAFEKQRASHSPPLYEKLRQSLANEGQQTCNAFGHPDNFNEDKGYDSGDPDTEQPDIDMPESMYMDEDVLLHCDKHDDGTTHVETNEAFEHGVQDSLANLEDLCRSHLDALLASIAETEKQTELAARVSSWKQKIEHNLDEQDSRPPFDIHEYGESIIDKLSLEGDHGNVISFTDVVKGQEKYDVARTFSALLQLVNNGDVALDRSGIDGESICYTAVNPFHVRLLSHEKRQEATQFQLSKKRAKSPTRRFTKGDKGKSVREKSPVVNPSTEYGSSGLSSRPNCKFSMKLRKLGGARCTPEGKKRRRSRLIEPVDFHSSS</sequence>
<keyword evidence="2" id="KW-1185">Reference proteome</keyword>
<protein>
    <submittedName>
        <fullName evidence="1">Uncharacterized protein</fullName>
    </submittedName>
</protein>
<dbReference type="Proteomes" id="UP001163603">
    <property type="component" value="Chromosome 7"/>
</dbReference>
<dbReference type="EMBL" id="CM047742">
    <property type="protein sequence ID" value="KAJ0035297.1"/>
    <property type="molecule type" value="Genomic_DNA"/>
</dbReference>